<dbReference type="Proteomes" id="UP000430222">
    <property type="component" value="Unassembled WGS sequence"/>
</dbReference>
<dbReference type="InterPro" id="IPR005119">
    <property type="entry name" value="LysR_subst-bd"/>
</dbReference>
<dbReference type="SUPFAM" id="SSF46785">
    <property type="entry name" value="Winged helix' DNA-binding domain"/>
    <property type="match status" value="1"/>
</dbReference>
<feature type="domain" description="HTH lysR-type" evidence="5">
    <location>
        <begin position="1"/>
        <end position="58"/>
    </location>
</feature>
<dbReference type="SUPFAM" id="SSF53850">
    <property type="entry name" value="Periplasmic binding protein-like II"/>
    <property type="match status" value="1"/>
</dbReference>
<dbReference type="Pfam" id="PF03466">
    <property type="entry name" value="LysR_substrate"/>
    <property type="match status" value="1"/>
</dbReference>
<dbReference type="GO" id="GO:0032993">
    <property type="term" value="C:protein-DNA complex"/>
    <property type="evidence" value="ECO:0007669"/>
    <property type="project" value="TreeGrafter"/>
</dbReference>
<dbReference type="InterPro" id="IPR036390">
    <property type="entry name" value="WH_DNA-bd_sf"/>
</dbReference>
<evidence type="ECO:0000256" key="3">
    <source>
        <dbReference type="ARBA" id="ARBA00023125"/>
    </source>
</evidence>
<evidence type="ECO:0000256" key="1">
    <source>
        <dbReference type="ARBA" id="ARBA00009437"/>
    </source>
</evidence>
<keyword evidence="3" id="KW-0238">DNA-binding</keyword>
<keyword evidence="4" id="KW-0804">Transcription</keyword>
<dbReference type="EMBL" id="VUNL01000014">
    <property type="protein sequence ID" value="MSV25695.1"/>
    <property type="molecule type" value="Genomic_DNA"/>
</dbReference>
<proteinExistence type="inferred from homology"/>
<dbReference type="PRINTS" id="PR00039">
    <property type="entry name" value="HTHLYSR"/>
</dbReference>
<evidence type="ECO:0000259" key="5">
    <source>
        <dbReference type="PROSITE" id="PS50931"/>
    </source>
</evidence>
<comment type="similarity">
    <text evidence="1">Belongs to the LysR transcriptional regulatory family.</text>
</comment>
<organism evidence="6 7">
    <name type="scientific">Selenomonas montiformis</name>
    <dbReference type="NCBI Taxonomy" id="2652285"/>
    <lineage>
        <taxon>Bacteria</taxon>
        <taxon>Bacillati</taxon>
        <taxon>Bacillota</taxon>
        <taxon>Negativicutes</taxon>
        <taxon>Selenomonadales</taxon>
        <taxon>Selenomonadaceae</taxon>
        <taxon>Selenomonas</taxon>
    </lineage>
</organism>
<dbReference type="Pfam" id="PF00126">
    <property type="entry name" value="HTH_1"/>
    <property type="match status" value="1"/>
</dbReference>
<comment type="caution">
    <text evidence="6">The sequence shown here is derived from an EMBL/GenBank/DDBJ whole genome shotgun (WGS) entry which is preliminary data.</text>
</comment>
<dbReference type="GO" id="GO:0003700">
    <property type="term" value="F:DNA-binding transcription factor activity"/>
    <property type="evidence" value="ECO:0007669"/>
    <property type="project" value="InterPro"/>
</dbReference>
<accession>A0A6I2UZA0</accession>
<dbReference type="AlphaFoldDB" id="A0A6I2UZA0"/>
<evidence type="ECO:0000256" key="4">
    <source>
        <dbReference type="ARBA" id="ARBA00023163"/>
    </source>
</evidence>
<protein>
    <submittedName>
        <fullName evidence="6">LysR family transcriptional regulator</fullName>
    </submittedName>
</protein>
<evidence type="ECO:0000313" key="7">
    <source>
        <dbReference type="Proteomes" id="UP000430222"/>
    </source>
</evidence>
<dbReference type="Gene3D" id="3.40.190.290">
    <property type="match status" value="1"/>
</dbReference>
<dbReference type="GO" id="GO:0003677">
    <property type="term" value="F:DNA binding"/>
    <property type="evidence" value="ECO:0007669"/>
    <property type="project" value="UniProtKB-KW"/>
</dbReference>
<dbReference type="CDD" id="cd05466">
    <property type="entry name" value="PBP2_LTTR_substrate"/>
    <property type="match status" value="1"/>
</dbReference>
<dbReference type="PROSITE" id="PS50931">
    <property type="entry name" value="HTH_LYSR"/>
    <property type="match status" value="1"/>
</dbReference>
<dbReference type="InterPro" id="IPR000847">
    <property type="entry name" value="LysR_HTH_N"/>
</dbReference>
<gene>
    <name evidence="6" type="ORF">FYJ78_11075</name>
</gene>
<dbReference type="PANTHER" id="PTHR30346:SF28">
    <property type="entry name" value="HTH-TYPE TRANSCRIPTIONAL REGULATOR CYNR"/>
    <property type="match status" value="1"/>
</dbReference>
<dbReference type="Gene3D" id="1.10.10.10">
    <property type="entry name" value="Winged helix-like DNA-binding domain superfamily/Winged helix DNA-binding domain"/>
    <property type="match status" value="1"/>
</dbReference>
<keyword evidence="2" id="KW-0805">Transcription regulation</keyword>
<dbReference type="InterPro" id="IPR036388">
    <property type="entry name" value="WH-like_DNA-bd_sf"/>
</dbReference>
<dbReference type="PANTHER" id="PTHR30346">
    <property type="entry name" value="TRANSCRIPTIONAL DUAL REGULATOR HCAR-RELATED"/>
    <property type="match status" value="1"/>
</dbReference>
<keyword evidence="7" id="KW-1185">Reference proteome</keyword>
<evidence type="ECO:0000313" key="6">
    <source>
        <dbReference type="EMBL" id="MSV25695.1"/>
    </source>
</evidence>
<dbReference type="RefSeq" id="WP_154621457.1">
    <property type="nucleotide sequence ID" value="NZ_VUNL01000014.1"/>
</dbReference>
<sequence>MEFRQFRYILTTAKEGTISKAAQKLYISQPSLSQLIAGVEKKIGAPLFDRSVTPLRPTAIGSLYLETARRILDLDEEFQQRTDDMLKRSAGSITVGSSPFRSTYLLSRFLPGFQRDYPQIQVRLRESTTRQLEGLAQDGSVDIVLSLAPIDLKQFTAEELFQEELLLALPPDHPLAVHYGLPDRLSPSLPVLPLAALRDTPFISLHPEQKIHNHMMTLCAKAGFAPQIKLETRSLEAAQSLAGAGLGATLLPDTIVAGFRPAQPPCYAALDIHPHRRVLIAWRRSRYLSQAARAFIRSLRAFCSLPAPNGILPEAQAPQ</sequence>
<name>A0A6I2UZA0_9FIRM</name>
<evidence type="ECO:0000256" key="2">
    <source>
        <dbReference type="ARBA" id="ARBA00023015"/>
    </source>
</evidence>
<reference evidence="6 7" key="1">
    <citation type="submission" date="2019-08" db="EMBL/GenBank/DDBJ databases">
        <title>In-depth cultivation of the pig gut microbiome towards novel bacterial diversity and tailored functional studies.</title>
        <authorList>
            <person name="Wylensek D."/>
            <person name="Hitch T.C.A."/>
            <person name="Clavel T."/>
        </authorList>
    </citation>
    <scope>NUCLEOTIDE SEQUENCE [LARGE SCALE GENOMIC DNA]</scope>
    <source>
        <strain evidence="7">WCA-380-WT-3B3</strain>
    </source>
</reference>